<gene>
    <name evidence="2" type="ORF">PR048_015874</name>
</gene>
<evidence type="ECO:0000256" key="1">
    <source>
        <dbReference type="SAM" id="MobiDB-lite"/>
    </source>
</evidence>
<feature type="compositionally biased region" description="Basic and acidic residues" evidence="1">
    <location>
        <begin position="586"/>
        <end position="601"/>
    </location>
</feature>
<comment type="caution">
    <text evidence="2">The sequence shown here is derived from an EMBL/GenBank/DDBJ whole genome shotgun (WGS) entry which is preliminary data.</text>
</comment>
<evidence type="ECO:0000313" key="2">
    <source>
        <dbReference type="EMBL" id="KAJ8884017.1"/>
    </source>
</evidence>
<proteinExistence type="predicted"/>
<accession>A0ABQ9HID3</accession>
<organism evidence="2 3">
    <name type="scientific">Dryococelus australis</name>
    <dbReference type="NCBI Taxonomy" id="614101"/>
    <lineage>
        <taxon>Eukaryota</taxon>
        <taxon>Metazoa</taxon>
        <taxon>Ecdysozoa</taxon>
        <taxon>Arthropoda</taxon>
        <taxon>Hexapoda</taxon>
        <taxon>Insecta</taxon>
        <taxon>Pterygota</taxon>
        <taxon>Neoptera</taxon>
        <taxon>Polyneoptera</taxon>
        <taxon>Phasmatodea</taxon>
        <taxon>Verophasmatodea</taxon>
        <taxon>Anareolatae</taxon>
        <taxon>Phasmatidae</taxon>
        <taxon>Eurycanthinae</taxon>
        <taxon>Dryococelus</taxon>
    </lineage>
</organism>
<keyword evidence="3" id="KW-1185">Reference proteome</keyword>
<dbReference type="EMBL" id="JARBHB010000005">
    <property type="protein sequence ID" value="KAJ8884017.1"/>
    <property type="molecule type" value="Genomic_DNA"/>
</dbReference>
<name>A0ABQ9HID3_9NEOP</name>
<reference evidence="2 3" key="1">
    <citation type="submission" date="2023-02" db="EMBL/GenBank/DDBJ databases">
        <title>LHISI_Scaffold_Assembly.</title>
        <authorList>
            <person name="Stuart O.P."/>
            <person name="Cleave R."/>
            <person name="Magrath M.J.L."/>
            <person name="Mikheyev A.S."/>
        </authorList>
    </citation>
    <scope>NUCLEOTIDE SEQUENCE [LARGE SCALE GENOMIC DNA]</scope>
    <source>
        <strain evidence="2">Daus_M_001</strain>
        <tissue evidence="2">Leg muscle</tissue>
    </source>
</reference>
<feature type="region of interest" description="Disordered" evidence="1">
    <location>
        <begin position="571"/>
        <end position="601"/>
    </location>
</feature>
<protein>
    <submittedName>
        <fullName evidence="2">Uncharacterized protein</fullName>
    </submittedName>
</protein>
<dbReference type="Proteomes" id="UP001159363">
    <property type="component" value="Chromosome 4"/>
</dbReference>
<sequence>MQGQRKRELLEEISSQEVGGERSIHCITVAPRNFKYSKEKTLATYCKYGNVFRIACVWLRFILLSKVPRKDTFGKKKPLTCAHAFGRQRHISERLPNEGNSVDKVDVKKVYTDVDLVIGSQFIRYALDDSEPIADWKRNKWRISYCQSGRSWKDAAARLASAYIDWTFIVPENLSYGTEEGVPYFKNSDISYLFPFCTEHFRLLTAISVKTFFDTRDNLAVRPKDRHRCHWFKAMLSDGNVVSSFDGKAAKLDNSVYTLDCHLSIGWCLHDDHFALCTRLYVNFSVSFYTCVTGSQYCRACHETDGSMTKVTGKYKCLKCIVATLQVTEFPVAKSLVYENASAVRDDLTGRIVVAVYSLLQSEMILLEGYRGSLLASAVRDDLTGWIVVAVYSLQIGEQRVTFLKRLEARRQLVETSRRQLGHHHACEMIRENTAASHIWVDAGVYSTAPVTFNFSEALPKVHYQDIPPPHAAEDVRLASLRADCSGVDHIADTACLFADWLRKALGAGLVPDWLLHVAKYTLFAWLMAAESTRQDIGQGAYKERVATQWYNEGTFIIRVSGEVGSAVLGEGNERSRENPPTNDIIRYDSHLRKSGDQAGD</sequence>
<evidence type="ECO:0000313" key="3">
    <source>
        <dbReference type="Proteomes" id="UP001159363"/>
    </source>
</evidence>